<dbReference type="GO" id="GO:0140359">
    <property type="term" value="F:ABC-type transporter activity"/>
    <property type="evidence" value="ECO:0007669"/>
    <property type="project" value="InterPro"/>
</dbReference>
<sequence>MTATATSHRSAVESGRAGFGQVLRAEWTKFRTVRGWLIATAVAVLIMVALGWLTGVGSHSSYDNGPGTPTVTGHPYVPLGPDGEAVNDRFSLVHRSLAGDGSITARLTSLTGAQVLLNHDDPSAPSETEPAPVQPWAKAGLIVKENTKQGSAYAAIMVTGEHGVRMQYNFTGDKAGPTGTVSAGSPRWLRLTRTGDTLTGYASPDGTNWTTVGTVRLAGLPSTVQAGLFAASPVVENVSQHLGGGGRVTGGKSQLTAGFDNLTTAGGFAGGDWTGTAVGSDDAQGLDQRGGFQQDGDTMSVSGSGDIAPDVAGSGDAMEQTLAGVFGTLTVMVVLGVLFITGEYRRGMIRTSLAASPRRGRVLAAKALVIGAVTFVVSLVATAVTVPLAEHILRGNGNFVYPVTGLTQLRVIVGTAALLAVASVLALAVGTIMRRSAGAVATVIVLIVLPYILAIAGVLPPGPSQWLLRITPAAGFAIQQSLPAYPQLSRAFTPAFGFYPLAPWAGFAVLCGWAALALAAAGYLLRRRDV</sequence>
<feature type="transmembrane region" description="Helical" evidence="1">
    <location>
        <begin position="437"/>
        <end position="459"/>
    </location>
</feature>
<evidence type="ECO:0000313" key="3">
    <source>
        <dbReference type="Proteomes" id="UP000642748"/>
    </source>
</evidence>
<dbReference type="Proteomes" id="UP000642748">
    <property type="component" value="Unassembled WGS sequence"/>
</dbReference>
<feature type="transmembrane region" description="Helical" evidence="1">
    <location>
        <begin position="33"/>
        <end position="53"/>
    </location>
</feature>
<dbReference type="SUPFAM" id="SSF49899">
    <property type="entry name" value="Concanavalin A-like lectins/glucanases"/>
    <property type="match status" value="1"/>
</dbReference>
<accession>A0A8J3VTG5</accession>
<feature type="transmembrane region" description="Helical" evidence="1">
    <location>
        <begin position="504"/>
        <end position="525"/>
    </location>
</feature>
<proteinExistence type="predicted"/>
<keyword evidence="1" id="KW-0472">Membrane</keyword>
<dbReference type="InterPro" id="IPR013320">
    <property type="entry name" value="ConA-like_dom_sf"/>
</dbReference>
<name>A0A8J3VTG5_9ACTN</name>
<dbReference type="PANTHER" id="PTHR37305:SF1">
    <property type="entry name" value="MEMBRANE PROTEIN"/>
    <property type="match status" value="1"/>
</dbReference>
<dbReference type="Gene3D" id="2.60.120.200">
    <property type="match status" value="1"/>
</dbReference>
<feature type="transmembrane region" description="Helical" evidence="1">
    <location>
        <begin position="322"/>
        <end position="342"/>
    </location>
</feature>
<dbReference type="Pfam" id="PF12679">
    <property type="entry name" value="ABC2_membrane_2"/>
    <property type="match status" value="1"/>
</dbReference>
<reference evidence="2" key="1">
    <citation type="submission" date="2021-01" db="EMBL/GenBank/DDBJ databases">
        <title>Whole genome shotgun sequence of Rugosimonospora africana NBRC 104875.</title>
        <authorList>
            <person name="Komaki H."/>
            <person name="Tamura T."/>
        </authorList>
    </citation>
    <scope>NUCLEOTIDE SEQUENCE</scope>
    <source>
        <strain evidence="2">NBRC 104875</strain>
    </source>
</reference>
<keyword evidence="1" id="KW-1133">Transmembrane helix</keyword>
<dbReference type="AlphaFoldDB" id="A0A8J3VTG5"/>
<evidence type="ECO:0000256" key="1">
    <source>
        <dbReference type="SAM" id="Phobius"/>
    </source>
</evidence>
<feature type="transmembrane region" description="Helical" evidence="1">
    <location>
        <begin position="363"/>
        <end position="389"/>
    </location>
</feature>
<protein>
    <recommendedName>
        <fullName evidence="4">ABC-type transport system involved in multi-copper enzyme maturation, permease component</fullName>
    </recommendedName>
</protein>
<evidence type="ECO:0008006" key="4">
    <source>
        <dbReference type="Google" id="ProtNLM"/>
    </source>
</evidence>
<dbReference type="RefSeq" id="WP_203921592.1">
    <property type="nucleotide sequence ID" value="NZ_BONZ01000062.1"/>
</dbReference>
<dbReference type="PANTHER" id="PTHR37305">
    <property type="entry name" value="INTEGRAL MEMBRANE PROTEIN-RELATED"/>
    <property type="match status" value="1"/>
</dbReference>
<keyword evidence="3" id="KW-1185">Reference proteome</keyword>
<evidence type="ECO:0000313" key="2">
    <source>
        <dbReference type="EMBL" id="GIH18054.1"/>
    </source>
</evidence>
<dbReference type="EMBL" id="BONZ01000062">
    <property type="protein sequence ID" value="GIH18054.1"/>
    <property type="molecule type" value="Genomic_DNA"/>
</dbReference>
<comment type="caution">
    <text evidence="2">The sequence shown here is derived from an EMBL/GenBank/DDBJ whole genome shotgun (WGS) entry which is preliminary data.</text>
</comment>
<organism evidence="2 3">
    <name type="scientific">Rugosimonospora africana</name>
    <dbReference type="NCBI Taxonomy" id="556532"/>
    <lineage>
        <taxon>Bacteria</taxon>
        <taxon>Bacillati</taxon>
        <taxon>Actinomycetota</taxon>
        <taxon>Actinomycetes</taxon>
        <taxon>Micromonosporales</taxon>
        <taxon>Micromonosporaceae</taxon>
        <taxon>Rugosimonospora</taxon>
    </lineage>
</organism>
<feature type="transmembrane region" description="Helical" evidence="1">
    <location>
        <begin position="409"/>
        <end position="430"/>
    </location>
</feature>
<keyword evidence="1" id="KW-0812">Transmembrane</keyword>
<dbReference type="GO" id="GO:0005886">
    <property type="term" value="C:plasma membrane"/>
    <property type="evidence" value="ECO:0007669"/>
    <property type="project" value="UniProtKB-SubCell"/>
</dbReference>
<gene>
    <name evidence="2" type="ORF">Raf01_62260</name>
</gene>